<dbReference type="PIRSF" id="PIRSF037125">
    <property type="entry name" value="D-site_20S_pre-rRNA_nuclease"/>
    <property type="match status" value="1"/>
</dbReference>
<keyword evidence="2" id="KW-0540">Nuclease</keyword>
<keyword evidence="5 7" id="KW-0862">Zinc</keyword>
<sequence length="479" mass="51550">MATPQSQDVAAPAPAPAPVAAQETTTPPSSSEPAFKPIHSLVLDTGPLIKNDPPASTLRAKAEQLYTLPCIISEIRDAATRSRVETTLLPFVTLRSPKPESVKFITAFARRTGDLAVLSRPDIEVLALGYELECERNGGDWRLRNMPGQKTLNGKPNKGKPEEAASAESATDKTEESTTAPVDENKAAETAAPVEGESAPEEAKPLEEGVQQLTLKTETEAPVVAEAVEEDAQVVPETAPAETQAEATVEDAEEDEEDEEDDGEASDDEGGWITPGNLKKHQLKGPGAALPAQTAQKTLQAAVLTSDYAMQNVALRMNLNLVAPSLARITHLKNWVLRCHGCFTVSKDMDRQFCPSCGQPTLNRVSCSTDANGNFKVHLKKNFQWNNRGNVYSVPRPVHGSSNGRLAKGAGGQGNWGAGLVLAEDQKEYTRAAEEQRRARKKDIMDQDYLPDLLTGRRQGSGGKIRVGAGKGVNSKRKH</sequence>
<dbReference type="InterPro" id="IPR039907">
    <property type="entry name" value="NOB1"/>
</dbReference>
<dbReference type="InterPro" id="IPR033411">
    <property type="entry name" value="Ribonuclease_PIN"/>
</dbReference>
<feature type="domain" description="Ribonuclease PIN" evidence="11">
    <location>
        <begin position="41"/>
        <end position="132"/>
    </location>
</feature>
<dbReference type="GO" id="GO:0016787">
    <property type="term" value="F:hydrolase activity"/>
    <property type="evidence" value="ECO:0007669"/>
    <property type="project" value="UniProtKB-KW"/>
</dbReference>
<dbReference type="GO" id="GO:0046872">
    <property type="term" value="F:metal ion binding"/>
    <property type="evidence" value="ECO:0007669"/>
    <property type="project" value="UniProtKB-UniRule"/>
</dbReference>
<evidence type="ECO:0000256" key="3">
    <source>
        <dbReference type="ARBA" id="ARBA00022723"/>
    </source>
</evidence>
<feature type="compositionally biased region" description="Acidic residues" evidence="9">
    <location>
        <begin position="248"/>
        <end position="270"/>
    </location>
</feature>
<dbReference type="GO" id="GO:0004521">
    <property type="term" value="F:RNA endonuclease activity"/>
    <property type="evidence" value="ECO:0007669"/>
    <property type="project" value="UniProtKB-UniRule"/>
</dbReference>
<gene>
    <name evidence="12" type="ORF">B0J13DRAFT_127484</name>
</gene>
<dbReference type="InterPro" id="IPR036283">
    <property type="entry name" value="NOB1_Zf-like_sf"/>
</dbReference>
<dbReference type="Pfam" id="PF17146">
    <property type="entry name" value="PIN_6"/>
    <property type="match status" value="1"/>
</dbReference>
<dbReference type="FunFam" id="3.40.50.1010:FF:000020">
    <property type="entry name" value="20S-pre-rRNA D-site endonuclease NOB1"/>
    <property type="match status" value="1"/>
</dbReference>
<dbReference type="CDD" id="cd09876">
    <property type="entry name" value="PIN_Nob1-like"/>
    <property type="match status" value="1"/>
</dbReference>
<feature type="domain" description="Nin one binding (NOB1) Zn-ribbon-like" evidence="10">
    <location>
        <begin position="329"/>
        <end position="400"/>
    </location>
</feature>
<feature type="compositionally biased region" description="Gly residues" evidence="9">
    <location>
        <begin position="459"/>
        <end position="471"/>
    </location>
</feature>
<dbReference type="AlphaFoldDB" id="A0A9P9FEF6"/>
<evidence type="ECO:0000256" key="2">
    <source>
        <dbReference type="ARBA" id="ARBA00022722"/>
    </source>
</evidence>
<evidence type="ECO:0000256" key="8">
    <source>
        <dbReference type="PIRSR" id="PIRSR037125-1"/>
    </source>
</evidence>
<dbReference type="Gene3D" id="6.20.210.10">
    <property type="entry name" value="Nin one binding (NOB1), Zn-ribbon-like"/>
    <property type="match status" value="1"/>
</dbReference>
<proteinExistence type="inferred from homology"/>
<dbReference type="GO" id="GO:0030688">
    <property type="term" value="C:preribosome, small subunit precursor"/>
    <property type="evidence" value="ECO:0007669"/>
    <property type="project" value="TreeGrafter"/>
</dbReference>
<keyword evidence="6 7" id="KW-0539">Nucleus</keyword>
<feature type="region of interest" description="Disordered" evidence="9">
    <location>
        <begin position="432"/>
        <end position="479"/>
    </location>
</feature>
<dbReference type="InterPro" id="IPR014881">
    <property type="entry name" value="NOB1_Zn-bd"/>
</dbReference>
<dbReference type="PANTHER" id="PTHR12814:SF2">
    <property type="entry name" value="RNA-BINDING PROTEIN NOB1"/>
    <property type="match status" value="1"/>
</dbReference>
<evidence type="ECO:0000256" key="4">
    <source>
        <dbReference type="ARBA" id="ARBA00022801"/>
    </source>
</evidence>
<feature type="binding site" evidence="8">
    <location>
        <position position="354"/>
    </location>
    <ligand>
        <name>Zn(2+)</name>
        <dbReference type="ChEBI" id="CHEBI:29105"/>
    </ligand>
</feature>
<dbReference type="Pfam" id="PF08772">
    <property type="entry name" value="Zn_ribbon_NOB1"/>
    <property type="match status" value="1"/>
</dbReference>
<evidence type="ECO:0000256" key="1">
    <source>
        <dbReference type="ARBA" id="ARBA00005858"/>
    </source>
</evidence>
<dbReference type="GO" id="GO:0030490">
    <property type="term" value="P:maturation of SSU-rRNA"/>
    <property type="evidence" value="ECO:0007669"/>
    <property type="project" value="TreeGrafter"/>
</dbReference>
<dbReference type="SUPFAM" id="SSF144206">
    <property type="entry name" value="NOB1 zinc finger-like"/>
    <property type="match status" value="1"/>
</dbReference>
<feature type="region of interest" description="Disordered" evidence="9">
    <location>
        <begin position="138"/>
        <end position="207"/>
    </location>
</feature>
<evidence type="ECO:0000256" key="7">
    <source>
        <dbReference type="PIRNR" id="PIRNR037125"/>
    </source>
</evidence>
<evidence type="ECO:0000313" key="13">
    <source>
        <dbReference type="Proteomes" id="UP000717696"/>
    </source>
</evidence>
<dbReference type="GO" id="GO:0005737">
    <property type="term" value="C:cytoplasm"/>
    <property type="evidence" value="ECO:0007669"/>
    <property type="project" value="UniProtKB-ARBA"/>
</dbReference>
<dbReference type="GO" id="GO:0005730">
    <property type="term" value="C:nucleolus"/>
    <property type="evidence" value="ECO:0007669"/>
    <property type="project" value="UniProtKB-SubCell"/>
</dbReference>
<dbReference type="OrthoDB" id="446759at2759"/>
<comment type="subcellular location">
    <subcellularLocation>
        <location evidence="7">Nucleus</location>
        <location evidence="7">Nucleolus</location>
    </subcellularLocation>
</comment>
<feature type="compositionally biased region" description="Polar residues" evidence="9">
    <location>
        <begin position="22"/>
        <end position="32"/>
    </location>
</feature>
<evidence type="ECO:0000313" key="12">
    <source>
        <dbReference type="EMBL" id="KAH7160371.1"/>
    </source>
</evidence>
<comment type="similarity">
    <text evidence="1 7">Belongs to the NOB1 family.</text>
</comment>
<accession>A0A9P9FEF6</accession>
<protein>
    <recommendedName>
        <fullName evidence="7">20S-pre-rRNA D-site endonuclease NOB1</fullName>
    </recommendedName>
</protein>
<evidence type="ECO:0000256" key="6">
    <source>
        <dbReference type="ARBA" id="ARBA00023242"/>
    </source>
</evidence>
<organism evidence="12 13">
    <name type="scientific">Dactylonectria estremocensis</name>
    <dbReference type="NCBI Taxonomy" id="1079267"/>
    <lineage>
        <taxon>Eukaryota</taxon>
        <taxon>Fungi</taxon>
        <taxon>Dikarya</taxon>
        <taxon>Ascomycota</taxon>
        <taxon>Pezizomycotina</taxon>
        <taxon>Sordariomycetes</taxon>
        <taxon>Hypocreomycetidae</taxon>
        <taxon>Hypocreales</taxon>
        <taxon>Nectriaceae</taxon>
        <taxon>Dactylonectria</taxon>
    </lineage>
</organism>
<comment type="caution">
    <text evidence="12">The sequence shown here is derived from an EMBL/GenBank/DDBJ whole genome shotgun (WGS) entry which is preliminary data.</text>
</comment>
<keyword evidence="4" id="KW-0378">Hydrolase</keyword>
<comment type="function">
    <text evidence="7">Required for the synthesis of 40S ribosome subunits. Has a role in processing 20S pre-rRNA into the mature 18S rRNA, where it is required for cleavage at the 3' end of the mature 18S rRNA (D-site). Accompanies the 20S pre-rRNA from the nucleus to the cytoplasm.</text>
</comment>
<feature type="binding site" evidence="8">
    <location>
        <position position="342"/>
    </location>
    <ligand>
        <name>Zn(2+)</name>
        <dbReference type="ChEBI" id="CHEBI:29105"/>
    </ligand>
</feature>
<feature type="region of interest" description="Disordered" evidence="9">
    <location>
        <begin position="1"/>
        <end position="36"/>
    </location>
</feature>
<feature type="binding site" evidence="8">
    <location>
        <position position="357"/>
    </location>
    <ligand>
        <name>Zn(2+)</name>
        <dbReference type="ChEBI" id="CHEBI:29105"/>
    </ligand>
</feature>
<evidence type="ECO:0000259" key="11">
    <source>
        <dbReference type="Pfam" id="PF17146"/>
    </source>
</evidence>
<reference evidence="12" key="1">
    <citation type="journal article" date="2021" name="Nat. Commun.">
        <title>Genetic determinants of endophytism in the Arabidopsis root mycobiome.</title>
        <authorList>
            <person name="Mesny F."/>
            <person name="Miyauchi S."/>
            <person name="Thiergart T."/>
            <person name="Pickel B."/>
            <person name="Atanasova L."/>
            <person name="Karlsson M."/>
            <person name="Huettel B."/>
            <person name="Barry K.W."/>
            <person name="Haridas S."/>
            <person name="Chen C."/>
            <person name="Bauer D."/>
            <person name="Andreopoulos W."/>
            <person name="Pangilinan J."/>
            <person name="LaButti K."/>
            <person name="Riley R."/>
            <person name="Lipzen A."/>
            <person name="Clum A."/>
            <person name="Drula E."/>
            <person name="Henrissat B."/>
            <person name="Kohler A."/>
            <person name="Grigoriev I.V."/>
            <person name="Martin F.M."/>
            <person name="Hacquard S."/>
        </authorList>
    </citation>
    <scope>NUCLEOTIDE SEQUENCE</scope>
    <source>
        <strain evidence="12">MPI-CAGE-AT-0021</strain>
    </source>
</reference>
<evidence type="ECO:0000256" key="9">
    <source>
        <dbReference type="SAM" id="MobiDB-lite"/>
    </source>
</evidence>
<name>A0A9P9FEF6_9HYPO</name>
<dbReference type="EMBL" id="JAGMUU010000002">
    <property type="protein sequence ID" value="KAH7160371.1"/>
    <property type="molecule type" value="Genomic_DNA"/>
</dbReference>
<dbReference type="InterPro" id="IPR017117">
    <property type="entry name" value="Nob1_euk"/>
</dbReference>
<feature type="region of interest" description="Disordered" evidence="9">
    <location>
        <begin position="230"/>
        <end position="289"/>
    </location>
</feature>
<evidence type="ECO:0000256" key="5">
    <source>
        <dbReference type="ARBA" id="ARBA00022833"/>
    </source>
</evidence>
<evidence type="ECO:0000259" key="10">
    <source>
        <dbReference type="Pfam" id="PF08772"/>
    </source>
</evidence>
<feature type="compositionally biased region" description="Basic and acidic residues" evidence="9">
    <location>
        <begin position="432"/>
        <end position="445"/>
    </location>
</feature>
<feature type="binding site" evidence="8">
    <location>
        <position position="339"/>
    </location>
    <ligand>
        <name>Zn(2+)</name>
        <dbReference type="ChEBI" id="CHEBI:29105"/>
    </ligand>
</feature>
<dbReference type="Gene3D" id="3.40.50.1010">
    <property type="entry name" value="5'-nuclease"/>
    <property type="match status" value="1"/>
</dbReference>
<dbReference type="PANTHER" id="PTHR12814">
    <property type="entry name" value="RNA-BINDING PROTEIN NOB1"/>
    <property type="match status" value="1"/>
</dbReference>
<feature type="compositionally biased region" description="Low complexity" evidence="9">
    <location>
        <begin position="233"/>
        <end position="247"/>
    </location>
</feature>
<keyword evidence="13" id="KW-1185">Reference proteome</keyword>
<keyword evidence="3 7" id="KW-0479">Metal-binding</keyword>
<dbReference type="Proteomes" id="UP000717696">
    <property type="component" value="Unassembled WGS sequence"/>
</dbReference>